<evidence type="ECO:0000313" key="1">
    <source>
        <dbReference type="EMBL" id="KAK7235697.1"/>
    </source>
</evidence>
<organism evidence="1 2">
    <name type="scientific">Aureococcus anophagefferens</name>
    <name type="common">Harmful bloom alga</name>
    <dbReference type="NCBI Taxonomy" id="44056"/>
    <lineage>
        <taxon>Eukaryota</taxon>
        <taxon>Sar</taxon>
        <taxon>Stramenopiles</taxon>
        <taxon>Ochrophyta</taxon>
        <taxon>Pelagophyceae</taxon>
        <taxon>Pelagomonadales</taxon>
        <taxon>Pelagomonadaceae</taxon>
        <taxon>Aureococcus</taxon>
    </lineage>
</organism>
<gene>
    <name evidence="1" type="ORF">SO694_0006704</name>
</gene>
<evidence type="ECO:0008006" key="3">
    <source>
        <dbReference type="Google" id="ProtNLM"/>
    </source>
</evidence>
<evidence type="ECO:0000313" key="2">
    <source>
        <dbReference type="Proteomes" id="UP001363151"/>
    </source>
</evidence>
<protein>
    <recommendedName>
        <fullName evidence="3">Cytidyltransferase-like domain-containing protein</fullName>
    </recommendedName>
</protein>
<accession>A0ABR1FQJ5</accession>
<keyword evidence="2" id="KW-1185">Reference proteome</keyword>
<dbReference type="InterPro" id="IPR051182">
    <property type="entry name" value="Euk_NMN_adenylyltrnsfrase"/>
</dbReference>
<dbReference type="Gene3D" id="3.40.50.620">
    <property type="entry name" value="HUPs"/>
    <property type="match status" value="1"/>
</dbReference>
<dbReference type="SUPFAM" id="SSF52374">
    <property type="entry name" value="Nucleotidylyl transferase"/>
    <property type="match status" value="1"/>
</dbReference>
<name>A0ABR1FQJ5_AURAN</name>
<sequence length="282" mass="31481">MAAVTAARAEARAAMMRRATKAAEIIPPRAYDFERHLAYEAQPTAPRTDATTPKDALARALDACPPDQEPVVLYACGSLLPIHLEHVANLERAKAHAERRGFRVVGGYVATSNDLYVRRKYAEQKRLRDFLPHAARRELIGLALEDHGWLRLDAWDGEPQKRFVEFWAAQASLAAHLDAWCDATGRRRVAVVGVHGSDLANKCRIVDMFRRLRLRCCIVERPNAPLERPPDGDSDCWVLPGGLSRNLSSTDAQRLLREGRSLDGTLHPNVARRFRELLGEGG</sequence>
<reference evidence="1 2" key="1">
    <citation type="submission" date="2024-03" db="EMBL/GenBank/DDBJ databases">
        <title>Aureococcus anophagefferens CCMP1851 and Kratosvirus quantuckense: Draft genome of a second virus-susceptible host strain in the model system.</title>
        <authorList>
            <person name="Chase E."/>
            <person name="Truchon A.R."/>
            <person name="Schepens W."/>
            <person name="Wilhelm S.W."/>
        </authorList>
    </citation>
    <scope>NUCLEOTIDE SEQUENCE [LARGE SCALE GENOMIC DNA]</scope>
    <source>
        <strain evidence="1 2">CCMP1851</strain>
    </source>
</reference>
<comment type="caution">
    <text evidence="1">The sequence shown here is derived from an EMBL/GenBank/DDBJ whole genome shotgun (WGS) entry which is preliminary data.</text>
</comment>
<dbReference type="EMBL" id="JBBJCI010000290">
    <property type="protein sequence ID" value="KAK7235697.1"/>
    <property type="molecule type" value="Genomic_DNA"/>
</dbReference>
<dbReference type="PANTHER" id="PTHR12039:SF0">
    <property type="entry name" value="NICOTINAMIDE-NUCLEOTIDE ADENYLYLTRANSFERASE"/>
    <property type="match status" value="1"/>
</dbReference>
<dbReference type="InterPro" id="IPR014729">
    <property type="entry name" value="Rossmann-like_a/b/a_fold"/>
</dbReference>
<dbReference type="Proteomes" id="UP001363151">
    <property type="component" value="Unassembled WGS sequence"/>
</dbReference>
<dbReference type="PANTHER" id="PTHR12039">
    <property type="entry name" value="NICOTINAMIDE MONONUCLEOTIDE ADENYLYLTRANSFERASE"/>
    <property type="match status" value="1"/>
</dbReference>
<proteinExistence type="predicted"/>